<dbReference type="HOGENOM" id="CLU_1584173_0_0_6"/>
<keyword evidence="3" id="KW-1185">Reference proteome</keyword>
<reference evidence="2 3" key="1">
    <citation type="journal article" date="2005" name="Nucleic Acids Res.">
        <title>Genomic blueprint of Hahella chejuensis, a marine microbe producing an algicidal agent.</title>
        <authorList>
            <person name="Jeong H."/>
            <person name="Yim J.H."/>
            <person name="Lee C."/>
            <person name="Choi S.-H."/>
            <person name="Park Y.K."/>
            <person name="Yoon S.H."/>
            <person name="Hur C.-G."/>
            <person name="Kang H.-Y."/>
            <person name="Kim D."/>
            <person name="Lee H.H."/>
            <person name="Park K.H."/>
            <person name="Park S.-H."/>
            <person name="Park H.-S."/>
            <person name="Lee H.K."/>
            <person name="Oh T.K."/>
            <person name="Kim J.F."/>
        </authorList>
    </citation>
    <scope>NUCLEOTIDE SEQUENCE [LARGE SCALE GENOMIC DNA]</scope>
    <source>
        <strain evidence="2 3">KCTC 2396</strain>
    </source>
</reference>
<dbReference type="Proteomes" id="UP000000238">
    <property type="component" value="Chromosome"/>
</dbReference>
<evidence type="ECO:0000313" key="3">
    <source>
        <dbReference type="Proteomes" id="UP000000238"/>
    </source>
</evidence>
<evidence type="ECO:0000313" key="2">
    <source>
        <dbReference type="EMBL" id="ABC31548.1"/>
    </source>
</evidence>
<name>Q2SCS6_HAHCH</name>
<dbReference type="AlphaFoldDB" id="Q2SCS6"/>
<accession>Q2SCS6</accession>
<evidence type="ECO:0000256" key="1">
    <source>
        <dbReference type="SAM" id="Coils"/>
    </source>
</evidence>
<keyword evidence="1" id="KW-0175">Coiled coil</keyword>
<sequence>MKRTWVLLGGVLVLECLQTGLLWTRTQEAKTQPVQAIAYESPPAAVIEPSPQFTSDVQALEQQIARLEQLLSRHREFSAPAATVSQSLSDNGSTAQEERPALTYDENFQRGLSVLEGAVSAGAWGQEDNRRMFELKRTLTPVQYDALVDEISTAINQGALTMQASPIL</sequence>
<organism evidence="2 3">
    <name type="scientific">Hahella chejuensis (strain KCTC 2396)</name>
    <dbReference type="NCBI Taxonomy" id="349521"/>
    <lineage>
        <taxon>Bacteria</taxon>
        <taxon>Pseudomonadati</taxon>
        <taxon>Pseudomonadota</taxon>
        <taxon>Gammaproteobacteria</taxon>
        <taxon>Oceanospirillales</taxon>
        <taxon>Hahellaceae</taxon>
        <taxon>Hahella</taxon>
    </lineage>
</organism>
<proteinExistence type="predicted"/>
<dbReference type="RefSeq" id="WP_011398613.1">
    <property type="nucleotide sequence ID" value="NC_007645.1"/>
</dbReference>
<protein>
    <submittedName>
        <fullName evidence="2">Uncharacterized protein</fullName>
    </submittedName>
</protein>
<dbReference type="EMBL" id="CP000155">
    <property type="protein sequence ID" value="ABC31548.1"/>
    <property type="molecule type" value="Genomic_DNA"/>
</dbReference>
<gene>
    <name evidence="2" type="ordered locus">HCH_04855</name>
</gene>
<feature type="coiled-coil region" evidence="1">
    <location>
        <begin position="50"/>
        <end position="77"/>
    </location>
</feature>
<dbReference type="KEGG" id="hch:HCH_04855"/>